<evidence type="ECO:0000313" key="3">
    <source>
        <dbReference type="Proteomes" id="UP001642484"/>
    </source>
</evidence>
<dbReference type="Proteomes" id="UP001642484">
    <property type="component" value="Unassembled WGS sequence"/>
</dbReference>
<name>A0ABP0P7Z8_9DINO</name>
<organism evidence="2 3">
    <name type="scientific">Durusdinium trenchii</name>
    <dbReference type="NCBI Taxonomy" id="1381693"/>
    <lineage>
        <taxon>Eukaryota</taxon>
        <taxon>Sar</taxon>
        <taxon>Alveolata</taxon>
        <taxon>Dinophyceae</taxon>
        <taxon>Suessiales</taxon>
        <taxon>Symbiodiniaceae</taxon>
        <taxon>Durusdinium</taxon>
    </lineage>
</organism>
<gene>
    <name evidence="1" type="ORF">CCMP2556_LOCUS35271</name>
    <name evidence="2" type="ORF">CCMP2556_LOCUS35310</name>
</gene>
<reference evidence="2 3" key="1">
    <citation type="submission" date="2024-02" db="EMBL/GenBank/DDBJ databases">
        <authorList>
            <person name="Chen Y."/>
            <person name="Shah S."/>
            <person name="Dougan E. K."/>
            <person name="Thang M."/>
            <person name="Chan C."/>
        </authorList>
    </citation>
    <scope>NUCLEOTIDE SEQUENCE [LARGE SCALE GENOMIC DNA]</scope>
</reference>
<dbReference type="EMBL" id="CAXAMN010022669">
    <property type="protein sequence ID" value="CAK9071754.1"/>
    <property type="molecule type" value="Genomic_DNA"/>
</dbReference>
<comment type="caution">
    <text evidence="2">The sequence shown here is derived from an EMBL/GenBank/DDBJ whole genome shotgun (WGS) entry which is preliminary data.</text>
</comment>
<evidence type="ECO:0000313" key="1">
    <source>
        <dbReference type="EMBL" id="CAK9071754.1"/>
    </source>
</evidence>
<evidence type="ECO:0000313" key="2">
    <source>
        <dbReference type="EMBL" id="CAK9071826.1"/>
    </source>
</evidence>
<sequence length="220" mass="23498">MDGGTCPTDAGEAADMLNTLMELGLVGQRLTVSLGSEDSLAAQLADKMGIERKAWHLDFVKGQVKSAVMMEDLEARASGSCASSSVRGIQDAMYVNEKSKVKALEPTDPVVVITPRPKKGLLGKSVMLRSGRMVTEEVVAVEKLVSELQTYDAPVLKEVSWVLAEGPYVGRYDVETWPEADIYAVGGLPLRKGGGRDGPFCSLGCKLGSHVVPEDGWVEG</sequence>
<protein>
    <submittedName>
        <fullName evidence="2">Uncharacterized protein</fullName>
    </submittedName>
</protein>
<dbReference type="EMBL" id="CAXAMN010022676">
    <property type="protein sequence ID" value="CAK9071826.1"/>
    <property type="molecule type" value="Genomic_DNA"/>
</dbReference>
<proteinExistence type="predicted"/>
<accession>A0ABP0P7Z8</accession>
<keyword evidence="3" id="KW-1185">Reference proteome</keyword>